<proteinExistence type="predicted"/>
<comment type="caution">
    <text evidence="1">The sequence shown here is derived from an EMBL/GenBank/DDBJ whole genome shotgun (WGS) entry which is preliminary data.</text>
</comment>
<organism evidence="1 2">
    <name type="scientific">Leptonema illini</name>
    <dbReference type="NCBI Taxonomy" id="183"/>
    <lineage>
        <taxon>Bacteria</taxon>
        <taxon>Pseudomonadati</taxon>
        <taxon>Spirochaetota</taxon>
        <taxon>Spirochaetia</taxon>
        <taxon>Leptospirales</taxon>
        <taxon>Leptospiraceae</taxon>
        <taxon>Leptonema</taxon>
    </lineage>
</organism>
<name>A0A833H035_9LEPT</name>
<dbReference type="EMBL" id="WBUI01000014">
    <property type="protein sequence ID" value="KAB2931313.1"/>
    <property type="molecule type" value="Genomic_DNA"/>
</dbReference>
<gene>
    <name evidence="1" type="ORF">F9K24_13805</name>
</gene>
<sequence>MTDSEVLMIQHDTVLSFEHEGIRIEGRFVSRSRRGLTVEMIAPYRGYTASSSISIFAAAFNDLSGEQGVTVARSELIDLFHRLKQIEQNREIYKKALNSYRQALQPILQEEHRLQQQISDAKRRMKAGEISPVEYQRCVAPIKRQIMQLQLREEQIFDRHVNRRTGQPIQISYYFREQLLRFVQDAGMR</sequence>
<evidence type="ECO:0000313" key="1">
    <source>
        <dbReference type="EMBL" id="KAB2931313.1"/>
    </source>
</evidence>
<protein>
    <submittedName>
        <fullName evidence="1">Uncharacterized protein</fullName>
    </submittedName>
</protein>
<accession>A0A833H035</accession>
<evidence type="ECO:0000313" key="2">
    <source>
        <dbReference type="Proteomes" id="UP000460298"/>
    </source>
</evidence>
<dbReference type="AlphaFoldDB" id="A0A833H035"/>
<dbReference type="Proteomes" id="UP000460298">
    <property type="component" value="Unassembled WGS sequence"/>
</dbReference>
<reference evidence="1 2" key="1">
    <citation type="submission" date="2019-10" db="EMBL/GenBank/DDBJ databases">
        <title>Extracellular Electron Transfer in a Candidatus Methanoperedens spp. Enrichment Culture.</title>
        <authorList>
            <person name="Berger S."/>
            <person name="Rangel Shaw D."/>
            <person name="Berben T."/>
            <person name="In 'T Zandt M."/>
            <person name="Frank J."/>
            <person name="Reimann J."/>
            <person name="Jetten M.S.M."/>
            <person name="Welte C.U."/>
        </authorList>
    </citation>
    <scope>NUCLEOTIDE SEQUENCE [LARGE SCALE GENOMIC DNA]</scope>
    <source>
        <strain evidence="1">SB12</strain>
    </source>
</reference>